<dbReference type="Pfam" id="PF13963">
    <property type="entry name" value="Transpos_assoc"/>
    <property type="match status" value="1"/>
</dbReference>
<evidence type="ECO:0008006" key="7">
    <source>
        <dbReference type="Google" id="ProtNLM"/>
    </source>
</evidence>
<feature type="domain" description="Transposase-associated" evidence="4">
    <location>
        <begin position="52"/>
        <end position="124"/>
    </location>
</feature>
<gene>
    <name evidence="5" type="ORF">Ahy_A03g014361</name>
</gene>
<dbReference type="InterPro" id="IPR036778">
    <property type="entry name" value="OHCU_decarboxylase_sf"/>
</dbReference>
<evidence type="ECO:0000259" key="4">
    <source>
        <dbReference type="Pfam" id="PF13963"/>
    </source>
</evidence>
<dbReference type="PANTHER" id="PTHR10775">
    <property type="entry name" value="OS08G0208400 PROTEIN"/>
    <property type="match status" value="1"/>
</dbReference>
<sequence length="535" mass="62101">MKLQKVKKTNGFSRIDVVKTVEERFKASVEDRREDLESLLRECTKEDADIDKSWISKPRGSIEYRAGSNKFLDFAFANASSDGMIQCPCPSCGFRLFQSREDTYDHLLLRPFPAKYTFWLHHGERRVGERSTETQEADPDSVYRDPMRDMLHEAFNLPGFIPNKEESGNMDFGRDAEELPYLYSEPSQAARNFDELLQDGEQELYPGCAKFSKLAFLVRLYHIKCLCRVSDKAFRMILELLGEAFEHAKIPASLHDAKKTIRKLGIAYKKIDVCPNDCMLYRGSNQELSRFKECGTSRDFRASRKRQLRSIGKRNEAYIDKVVHREFAEWFKHEIPLGRKLEENKLFICASSFHFIHSMQEASPFSSLEHATSFARELWFNNSPIRSWLDAFSAHRHIGVAIGRAPTELISDLCQLGAKYRKKFGFEFFTTTDMRHSHRILAEVKARCENNILVELDIASKQEFIFIERKLTKLWKRLSEEKLQEDTDDIGKIGQDSLEEELLPSKSSDEVSSTRQKACLRDYDLNKTPDENERL</sequence>
<protein>
    <recommendedName>
        <fullName evidence="7">Transposase-associated domain-containing protein</fullName>
    </recommendedName>
</protein>
<keyword evidence="1" id="KW-0659">Purine metabolism</keyword>
<comment type="caution">
    <text evidence="5">The sequence shown here is derived from an EMBL/GenBank/DDBJ whole genome shotgun (WGS) entry which is preliminary data.</text>
</comment>
<accession>A0A445DXH7</accession>
<name>A0A445DXH7_ARAHY</name>
<dbReference type="Proteomes" id="UP000289738">
    <property type="component" value="Chromosome A03"/>
</dbReference>
<dbReference type="InterPro" id="IPR029480">
    <property type="entry name" value="Transpos_assoc"/>
</dbReference>
<dbReference type="Gene3D" id="1.10.3330.10">
    <property type="entry name" value="Oxo-4-hydroxy-4-carboxy-5-ureidoimidazoline decarboxylase"/>
    <property type="match status" value="1"/>
</dbReference>
<organism evidence="5 6">
    <name type="scientific">Arachis hypogaea</name>
    <name type="common">Peanut</name>
    <dbReference type="NCBI Taxonomy" id="3818"/>
    <lineage>
        <taxon>Eukaryota</taxon>
        <taxon>Viridiplantae</taxon>
        <taxon>Streptophyta</taxon>
        <taxon>Embryophyta</taxon>
        <taxon>Tracheophyta</taxon>
        <taxon>Spermatophyta</taxon>
        <taxon>Magnoliopsida</taxon>
        <taxon>eudicotyledons</taxon>
        <taxon>Gunneridae</taxon>
        <taxon>Pentapetalae</taxon>
        <taxon>rosids</taxon>
        <taxon>fabids</taxon>
        <taxon>Fabales</taxon>
        <taxon>Fabaceae</taxon>
        <taxon>Papilionoideae</taxon>
        <taxon>50 kb inversion clade</taxon>
        <taxon>dalbergioids sensu lato</taxon>
        <taxon>Dalbergieae</taxon>
        <taxon>Pterocarpus clade</taxon>
        <taxon>Arachis</taxon>
    </lineage>
</organism>
<evidence type="ECO:0000256" key="2">
    <source>
        <dbReference type="SAM" id="MobiDB-lite"/>
    </source>
</evidence>
<feature type="compositionally biased region" description="Basic and acidic residues" evidence="2">
    <location>
        <begin position="519"/>
        <end position="535"/>
    </location>
</feature>
<evidence type="ECO:0000313" key="6">
    <source>
        <dbReference type="Proteomes" id="UP000289738"/>
    </source>
</evidence>
<feature type="domain" description="Oxo-4-hydroxy-4-carboxy-5-ureidoimidazoline decarboxylase" evidence="3">
    <location>
        <begin position="394"/>
        <end position="461"/>
    </location>
</feature>
<dbReference type="STRING" id="3818.A0A445DXH7"/>
<evidence type="ECO:0000313" key="5">
    <source>
        <dbReference type="EMBL" id="RYR67904.1"/>
    </source>
</evidence>
<dbReference type="SUPFAM" id="SSF158694">
    <property type="entry name" value="UraD-Like"/>
    <property type="match status" value="1"/>
</dbReference>
<feature type="region of interest" description="Disordered" evidence="2">
    <location>
        <begin position="503"/>
        <end position="535"/>
    </location>
</feature>
<evidence type="ECO:0000259" key="3">
    <source>
        <dbReference type="Pfam" id="PF09349"/>
    </source>
</evidence>
<dbReference type="InterPro" id="IPR018020">
    <property type="entry name" value="OHCU_decarboxylase"/>
</dbReference>
<dbReference type="GO" id="GO:0006144">
    <property type="term" value="P:purine nucleobase metabolic process"/>
    <property type="evidence" value="ECO:0007669"/>
    <property type="project" value="UniProtKB-KW"/>
</dbReference>
<evidence type="ECO:0000256" key="1">
    <source>
        <dbReference type="ARBA" id="ARBA00022631"/>
    </source>
</evidence>
<proteinExistence type="predicted"/>
<keyword evidence="6" id="KW-1185">Reference proteome</keyword>
<reference evidence="5 6" key="1">
    <citation type="submission" date="2019-01" db="EMBL/GenBank/DDBJ databases">
        <title>Sequencing of cultivated peanut Arachis hypogaea provides insights into genome evolution and oil improvement.</title>
        <authorList>
            <person name="Chen X."/>
        </authorList>
    </citation>
    <scope>NUCLEOTIDE SEQUENCE [LARGE SCALE GENOMIC DNA]</scope>
    <source>
        <strain evidence="6">cv. Fuhuasheng</strain>
        <tissue evidence="5">Leaves</tissue>
    </source>
</reference>
<dbReference type="AlphaFoldDB" id="A0A445DXH7"/>
<dbReference type="Pfam" id="PF09349">
    <property type="entry name" value="OHCU_decarbox"/>
    <property type="match status" value="1"/>
</dbReference>
<dbReference type="EMBL" id="SDMP01000003">
    <property type="protein sequence ID" value="RYR67904.1"/>
    <property type="molecule type" value="Genomic_DNA"/>
</dbReference>
<dbReference type="PANTHER" id="PTHR10775:SF158">
    <property type="entry name" value="TNP2-LIKE TRANSPOSON PROTEIN"/>
    <property type="match status" value="1"/>
</dbReference>